<sequence>MSEKTPGQLLTEKLLMKPENIGQRSAEEIEKANKFCEGYKEFLRNKTEREVVDYTIELLKQNGYTEFKRGVKYSPGDKVYKTNRGKALIMVTIGKKDISEGLRIGVSHIDSPRLDFKPNPLFEDTEMAYFKTHYYGGIKKYQWFAIPLSIRGTVILKDGTAVKVRIGDEPEDPIFCVTDLLPHLDKAQVKKPVAEAFSGEALNLLIGCQPFQDEEVSEKVKLNIANILFEKYGITESDFNSAELCAVPAFEPKDLGFDRAMIGAYGHDDRVCSYTALMAEIDTKAPEHTTVTVFADKEETGSDGNTGMNSYFLKDFLEDLVSSYGAEVRHILEKSKCLSCDVSAAVDPAFAEVFERRNASYINHGAVVEKYGGGGGKYNTNDASAEMMGFIRTLLNNAGIAWQTGELGRIDIGGGGTVAKYVSTHNVDTVDLGVPVLSMHAPFEVVSKLDVYMTYLAVAEFYK</sequence>
<dbReference type="OMA" id="GPILKVN"/>
<evidence type="ECO:0000256" key="5">
    <source>
        <dbReference type="ARBA" id="ARBA00022723"/>
    </source>
</evidence>
<evidence type="ECO:0000256" key="1">
    <source>
        <dbReference type="ARBA" id="ARBA00001947"/>
    </source>
</evidence>
<keyword evidence="6" id="KW-0378">Hydrolase</keyword>
<evidence type="ECO:0000256" key="3">
    <source>
        <dbReference type="ARBA" id="ARBA00022438"/>
    </source>
</evidence>
<evidence type="ECO:0000256" key="4">
    <source>
        <dbReference type="ARBA" id="ARBA00022670"/>
    </source>
</evidence>
<comment type="caution">
    <text evidence="9">The sequence shown here is derived from an EMBL/GenBank/DDBJ whole genome shotgun (WGS) entry which is preliminary data.</text>
</comment>
<dbReference type="GO" id="GO:0008237">
    <property type="term" value="F:metallopeptidase activity"/>
    <property type="evidence" value="ECO:0007669"/>
    <property type="project" value="UniProtKB-KW"/>
</dbReference>
<dbReference type="GeneID" id="41323149"/>
<dbReference type="Gene3D" id="2.30.250.10">
    <property type="entry name" value="Aminopeptidase i, Domain 2"/>
    <property type="match status" value="1"/>
</dbReference>
<keyword evidence="4" id="KW-0645">Protease</keyword>
<evidence type="ECO:0000313" key="10">
    <source>
        <dbReference type="Proteomes" id="UP000752814"/>
    </source>
</evidence>
<dbReference type="PANTHER" id="PTHR28570">
    <property type="entry name" value="ASPARTYL AMINOPEPTIDASE"/>
    <property type="match status" value="1"/>
</dbReference>
<dbReference type="NCBIfam" id="NF002600">
    <property type="entry name" value="PRK02256.1"/>
    <property type="match status" value="1"/>
</dbReference>
<keyword evidence="8" id="KW-0482">Metalloprotease</keyword>
<dbReference type="GO" id="GO:0008270">
    <property type="term" value="F:zinc ion binding"/>
    <property type="evidence" value="ECO:0007669"/>
    <property type="project" value="InterPro"/>
</dbReference>
<dbReference type="InterPro" id="IPR023358">
    <property type="entry name" value="Peptidase_M18_dom2"/>
</dbReference>
<dbReference type="Gene3D" id="3.40.630.10">
    <property type="entry name" value="Zn peptidases"/>
    <property type="match status" value="1"/>
</dbReference>
<dbReference type="AlphaFoldDB" id="A0A8J8PFE6"/>
<comment type="similarity">
    <text evidence="2">Belongs to the peptidase M18 family.</text>
</comment>
<protein>
    <submittedName>
        <fullName evidence="9">Aminopeptidase</fullName>
    </submittedName>
</protein>
<dbReference type="SUPFAM" id="SSF53187">
    <property type="entry name" value="Zn-dependent exopeptidases"/>
    <property type="match status" value="1"/>
</dbReference>
<keyword evidence="5" id="KW-0479">Metal-binding</keyword>
<dbReference type="PRINTS" id="PR00932">
    <property type="entry name" value="AMINO1PTASE"/>
</dbReference>
<dbReference type="Pfam" id="PF02127">
    <property type="entry name" value="Peptidase_M18"/>
    <property type="match status" value="1"/>
</dbReference>
<dbReference type="GO" id="GO:0004177">
    <property type="term" value="F:aminopeptidase activity"/>
    <property type="evidence" value="ECO:0007669"/>
    <property type="project" value="UniProtKB-KW"/>
</dbReference>
<comment type="cofactor">
    <cofactor evidence="1">
        <name>Zn(2+)</name>
        <dbReference type="ChEBI" id="CHEBI:29105"/>
    </cofactor>
</comment>
<dbReference type="PANTHER" id="PTHR28570:SF2">
    <property type="entry name" value="M18 FAMILY AMINOPEPTIDASE 1-RELATED"/>
    <property type="match status" value="1"/>
</dbReference>
<dbReference type="RefSeq" id="WP_020448620.1">
    <property type="nucleotide sequence ID" value="NZ_CAYAXV010000007.1"/>
</dbReference>
<accession>A0A8J8PFE6</accession>
<dbReference type="Proteomes" id="UP000752814">
    <property type="component" value="Unassembled WGS sequence"/>
</dbReference>
<dbReference type="GO" id="GO:0005737">
    <property type="term" value="C:cytoplasm"/>
    <property type="evidence" value="ECO:0007669"/>
    <property type="project" value="UniProtKB-ARBA"/>
</dbReference>
<proteinExistence type="inferred from homology"/>
<dbReference type="SUPFAM" id="SSF101821">
    <property type="entry name" value="Aminopeptidase/glucanase lid domain"/>
    <property type="match status" value="1"/>
</dbReference>
<dbReference type="GO" id="GO:0006508">
    <property type="term" value="P:proteolysis"/>
    <property type="evidence" value="ECO:0007669"/>
    <property type="project" value="UniProtKB-KW"/>
</dbReference>
<evidence type="ECO:0000256" key="7">
    <source>
        <dbReference type="ARBA" id="ARBA00022833"/>
    </source>
</evidence>
<evidence type="ECO:0000256" key="8">
    <source>
        <dbReference type="ARBA" id="ARBA00023049"/>
    </source>
</evidence>
<reference evidence="9" key="1">
    <citation type="submission" date="2016-03" db="EMBL/GenBank/DDBJ databases">
        <authorList>
            <person name="Borrel G."/>
            <person name="Mccann A."/>
            <person name="O'Toole P.W."/>
        </authorList>
    </citation>
    <scope>NUCLEOTIDE SEQUENCE</scope>
    <source>
        <strain evidence="9">183</strain>
    </source>
</reference>
<evidence type="ECO:0000256" key="2">
    <source>
        <dbReference type="ARBA" id="ARBA00008290"/>
    </source>
</evidence>
<keyword evidence="7" id="KW-0862">Zinc</keyword>
<keyword evidence="3 9" id="KW-0031">Aminopeptidase</keyword>
<gene>
    <name evidence="9" type="ORF">A3207_01965</name>
</gene>
<name>A0A8J8PFE6_9ARCH</name>
<evidence type="ECO:0000256" key="6">
    <source>
        <dbReference type="ARBA" id="ARBA00022801"/>
    </source>
</evidence>
<organism evidence="9 10">
    <name type="scientific">Candidatus Methanomassiliicoccus intestinalis</name>
    <dbReference type="NCBI Taxonomy" id="1406512"/>
    <lineage>
        <taxon>Archaea</taxon>
        <taxon>Methanobacteriati</taxon>
        <taxon>Thermoplasmatota</taxon>
        <taxon>Thermoplasmata</taxon>
        <taxon>Methanomassiliicoccales</taxon>
        <taxon>Methanomassiliicoccaceae</taxon>
        <taxon>Methanomassiliicoccus</taxon>
    </lineage>
</organism>
<dbReference type="InterPro" id="IPR001948">
    <property type="entry name" value="Peptidase_M18"/>
</dbReference>
<evidence type="ECO:0000313" key="9">
    <source>
        <dbReference type="EMBL" id="TQS84816.1"/>
    </source>
</evidence>
<dbReference type="EMBL" id="LVVT01000001">
    <property type="protein sequence ID" value="TQS84816.1"/>
    <property type="molecule type" value="Genomic_DNA"/>
</dbReference>